<evidence type="ECO:0000256" key="4">
    <source>
        <dbReference type="ARBA" id="ARBA00022698"/>
    </source>
</evidence>
<organism evidence="12 13">
    <name type="scientific">Polypterus senegalus</name>
    <name type="common">Senegal bichir</name>
    <dbReference type="NCBI Taxonomy" id="55291"/>
    <lineage>
        <taxon>Eukaryota</taxon>
        <taxon>Metazoa</taxon>
        <taxon>Chordata</taxon>
        <taxon>Craniata</taxon>
        <taxon>Vertebrata</taxon>
        <taxon>Euteleostomi</taxon>
        <taxon>Actinopterygii</taxon>
        <taxon>Polypteriformes</taxon>
        <taxon>Polypteridae</taxon>
        <taxon>Polypterus</taxon>
    </lineage>
</organism>
<keyword evidence="8" id="KW-0865">Zymogen</keyword>
<keyword evidence="5" id="KW-0378">Hydrolase</keyword>
<dbReference type="InterPro" id="IPR023333">
    <property type="entry name" value="Proteasome_suB-type"/>
</dbReference>
<gene>
    <name evidence="12" type="primary">Psmb9a_0</name>
    <name evidence="12" type="ORF">GTO92_0020684</name>
</gene>
<evidence type="ECO:0000256" key="10">
    <source>
        <dbReference type="ARBA" id="ARBA00025456"/>
    </source>
</evidence>
<evidence type="ECO:0000256" key="5">
    <source>
        <dbReference type="ARBA" id="ARBA00022801"/>
    </source>
</evidence>
<evidence type="ECO:0000256" key="6">
    <source>
        <dbReference type="ARBA" id="ARBA00022859"/>
    </source>
</evidence>
<comment type="caution">
    <text evidence="12">The sequence shown here is derived from an EMBL/GenBank/DDBJ whole genome shotgun (WGS) entry which is preliminary data.</text>
</comment>
<dbReference type="InterPro" id="IPR029055">
    <property type="entry name" value="Ntn_hydrolases_N"/>
</dbReference>
<evidence type="ECO:0000313" key="13">
    <source>
        <dbReference type="Proteomes" id="UP001166052"/>
    </source>
</evidence>
<dbReference type="PROSITE" id="PS00854">
    <property type="entry name" value="PROTEASOME_BETA_1"/>
    <property type="match status" value="1"/>
</dbReference>
<evidence type="ECO:0000256" key="7">
    <source>
        <dbReference type="ARBA" id="ARBA00022942"/>
    </source>
</evidence>
<dbReference type="EMBL" id="JAAWVN010002384">
    <property type="protein sequence ID" value="MBN3289407.1"/>
    <property type="molecule type" value="Genomic_DNA"/>
</dbReference>
<evidence type="ECO:0000256" key="8">
    <source>
        <dbReference type="ARBA" id="ARBA00023145"/>
    </source>
</evidence>
<evidence type="ECO:0000256" key="11">
    <source>
        <dbReference type="RuleBase" id="RU004203"/>
    </source>
</evidence>
<dbReference type="PANTHER" id="PTHR32194">
    <property type="entry name" value="METALLOPROTEASE TLDD"/>
    <property type="match status" value="1"/>
</dbReference>
<dbReference type="PRINTS" id="PR00141">
    <property type="entry name" value="PROTEASOME"/>
</dbReference>
<accession>A0ABS2YRK9</accession>
<comment type="catalytic activity">
    <reaction evidence="1">
        <text>Cleavage of peptide bonds with very broad specificity.</text>
        <dbReference type="EC" id="3.4.25.1"/>
    </reaction>
</comment>
<name>A0ABS2YRK9_POLSE</name>
<dbReference type="InterPro" id="IPR016050">
    <property type="entry name" value="Proteasome_bsu_CS"/>
</dbReference>
<dbReference type="CDD" id="cd03762">
    <property type="entry name" value="proteasome_beta_type_6"/>
    <property type="match status" value="1"/>
</dbReference>
<sequence>MAVEFEGGVVIGSDSRVSAGQSVVNRVMNKLSRLHDNVFCALSGSAADAQAVADVVDYQLDLHSIDMGGLPLVKAAANMVKDISYKYKEEMVAHLIVAGWDKSKGGQVYGTLGGMLIRQPFAVGGSGSTYIYGYVDSAYKKNMTKDDCHKFVANALSLAMNRDGSSGGVIYMVTITEKGTEDKVILGNELPQFFDDGL</sequence>
<keyword evidence="7 11" id="KW-0647">Proteasome</keyword>
<dbReference type="Pfam" id="PF00227">
    <property type="entry name" value="Proteasome"/>
    <property type="match status" value="1"/>
</dbReference>
<comment type="function">
    <text evidence="11">Component of the proteasome, a multicatalytic proteinase complex which is characterized by its ability to cleave peptides with Arg, Phe, Tyr, Leu, and Glu adjacent to the leaving group at neutral or slightly basic pH. The proteasome has an ATP-dependent proteolytic activity.</text>
</comment>
<keyword evidence="4" id="KW-0888">Threonine protease</keyword>
<keyword evidence="13" id="KW-1185">Reference proteome</keyword>
<evidence type="ECO:0000256" key="1">
    <source>
        <dbReference type="ARBA" id="ARBA00001198"/>
    </source>
</evidence>
<evidence type="ECO:0000313" key="12">
    <source>
        <dbReference type="EMBL" id="MBN3289407.1"/>
    </source>
</evidence>
<dbReference type="Proteomes" id="UP001166052">
    <property type="component" value="Unassembled WGS sequence"/>
</dbReference>
<comment type="subcellular location">
    <subcellularLocation>
        <location evidence="11">Cytoplasm</location>
    </subcellularLocation>
    <subcellularLocation>
        <location evidence="11">Nucleus</location>
    </subcellularLocation>
</comment>
<evidence type="ECO:0000256" key="9">
    <source>
        <dbReference type="ARBA" id="ARBA00023242"/>
    </source>
</evidence>
<dbReference type="InterPro" id="IPR000243">
    <property type="entry name" value="Pept_T1A_subB"/>
</dbReference>
<comment type="similarity">
    <text evidence="11">Belongs to the peptidase T1B family.</text>
</comment>
<feature type="non-terminal residue" evidence="12">
    <location>
        <position position="198"/>
    </location>
</feature>
<comment type="function">
    <text evidence="10">The proteasome is a multicatalytic proteinase complex which is characterized by its ability to cleave peptides with Arg, Phe, Tyr, Leu, and Glu adjacent to the leaving group at neutral or slightly basic pH. The proteasome has an ATP-dependent proteolytic activity. This subunit is involved in antigen processing to generate class I binding peptides.</text>
</comment>
<evidence type="ECO:0000256" key="2">
    <source>
        <dbReference type="ARBA" id="ARBA00022490"/>
    </source>
</evidence>
<dbReference type="InterPro" id="IPR001353">
    <property type="entry name" value="Proteasome_sua/b"/>
</dbReference>
<evidence type="ECO:0000256" key="3">
    <source>
        <dbReference type="ARBA" id="ARBA00022670"/>
    </source>
</evidence>
<proteinExistence type="inferred from homology"/>
<feature type="non-terminal residue" evidence="12">
    <location>
        <position position="1"/>
    </location>
</feature>
<comment type="subunit">
    <text evidence="11">Component of the proteasome complex.</text>
</comment>
<keyword evidence="9 11" id="KW-0539">Nucleus</keyword>
<dbReference type="PANTHER" id="PTHR32194:SF12">
    <property type="entry name" value="PROTEASOME SUBUNIT BETA"/>
    <property type="match status" value="1"/>
</dbReference>
<reference evidence="12" key="1">
    <citation type="journal article" date="2021" name="Cell">
        <title>Tracing the genetic footprints of vertebrate landing in non-teleost ray-finned fishes.</title>
        <authorList>
            <person name="Bi X."/>
            <person name="Wang K."/>
            <person name="Yang L."/>
            <person name="Pan H."/>
            <person name="Jiang H."/>
            <person name="Wei Q."/>
            <person name="Fang M."/>
            <person name="Yu H."/>
            <person name="Zhu C."/>
            <person name="Cai Y."/>
            <person name="He Y."/>
            <person name="Gan X."/>
            <person name="Zeng H."/>
            <person name="Yu D."/>
            <person name="Zhu Y."/>
            <person name="Jiang H."/>
            <person name="Qiu Q."/>
            <person name="Yang H."/>
            <person name="Zhang Y.E."/>
            <person name="Wang W."/>
            <person name="Zhu M."/>
            <person name="He S."/>
            <person name="Zhang G."/>
        </authorList>
    </citation>
    <scope>NUCLEOTIDE SEQUENCE</scope>
    <source>
        <strain evidence="12">Bchr_001</strain>
    </source>
</reference>
<keyword evidence="3" id="KW-0645">Protease</keyword>
<keyword evidence="2 11" id="KW-0963">Cytoplasm</keyword>
<dbReference type="Gene3D" id="3.60.20.10">
    <property type="entry name" value="Glutamine Phosphoribosylpyrophosphate, subunit 1, domain 1"/>
    <property type="match status" value="1"/>
</dbReference>
<keyword evidence="6" id="KW-0391">Immunity</keyword>
<protein>
    <recommendedName>
        <fullName evidence="11">Proteasome subunit beta</fullName>
    </recommendedName>
</protein>
<dbReference type="SUPFAM" id="SSF56235">
    <property type="entry name" value="N-terminal nucleophile aminohydrolases (Ntn hydrolases)"/>
    <property type="match status" value="1"/>
</dbReference>
<dbReference type="PROSITE" id="PS51476">
    <property type="entry name" value="PROTEASOME_BETA_2"/>
    <property type="match status" value="1"/>
</dbReference>